<dbReference type="EMBL" id="JAWDKD010000018">
    <property type="protein sequence ID" value="MDV0447050.1"/>
    <property type="molecule type" value="Genomic_DNA"/>
</dbReference>
<organism evidence="1 2">
    <name type="scientific">Methanolapillus africanus</name>
    <dbReference type="NCBI Taxonomy" id="3028297"/>
    <lineage>
        <taxon>Archaea</taxon>
        <taxon>Methanobacteriati</taxon>
        <taxon>Methanobacteriota</taxon>
        <taxon>Stenosarchaea group</taxon>
        <taxon>Methanomicrobia</taxon>
        <taxon>Methanosarcinales</taxon>
        <taxon>Methanosarcinaceae</taxon>
        <taxon>Methanolapillus</taxon>
    </lineage>
</organism>
<keyword evidence="2" id="KW-1185">Reference proteome</keyword>
<sequence>MLIENCNWSDDKVQKEIIELINERKLIPVIGSGFTWGCATNSGSVPDGNTMLKHLIEFLSKASGNSKEFYNKYDFSEICTLFEETVPKKDQHEYFIKNFTGVKLPENKIHFLDINWRYIYTLNIDDGIETNCPKYKIILPRRDYNEDYFSNFETVFKIHGDVHFYLHSNEELILNSRQYTESLMNNKDMLARFKTDFAENNLLYIGCSLIKERDLLSVIRSAIANGHKQRKTYYVSSEPLSSEDKILLKDFGVTTCVIVNDYNTFYNDVIRLSSVPSIKSEDAFIDFYCDPTISIIPKRLSNMEYLLNSNNLVRVPYDKTIYKPHFFISRDAIKSILNKLKRNPIHIVYGRRISGKTFCLIDICESIKDKNLFFFPSNIEIDFEILKKLVSEDRRALIFDTGCLEQQHLIWIINNKTRWEKQGIIFVIAINSSERKSIDLYDSNDLYETTEIENHFSERELKSFNSLLSNCNIPKFLQWTSVKKYGRKIHLSILDNLCKLSSDFSNDYTQFNMSGINSAKKMVPLLLLATNKEINFNSMNYFNIHKECQNLVDNFPTVFEYSFNENISGISRRDTRGKIIVNARYYLLKVLNEYANDKENHNNILDAYKYIYEKIEESETDEYFISRKMLDFIKFDVINDIFYSRGGSLI</sequence>
<dbReference type="AlphaFoldDB" id="A0AAE4MJM6"/>
<comment type="caution">
    <text evidence="1">The sequence shown here is derived from an EMBL/GenBank/DDBJ whole genome shotgun (WGS) entry which is preliminary data.</text>
</comment>
<accession>A0AAE4MJM6</accession>
<evidence type="ECO:0008006" key="3">
    <source>
        <dbReference type="Google" id="ProtNLM"/>
    </source>
</evidence>
<evidence type="ECO:0000313" key="2">
    <source>
        <dbReference type="Proteomes" id="UP001271789"/>
    </source>
</evidence>
<dbReference type="RefSeq" id="WP_338099461.1">
    <property type="nucleotide sequence ID" value="NZ_JAWDKD010000018.1"/>
</dbReference>
<dbReference type="Pfam" id="PF13289">
    <property type="entry name" value="SIR2_2"/>
    <property type="match status" value="1"/>
</dbReference>
<evidence type="ECO:0000313" key="1">
    <source>
        <dbReference type="EMBL" id="MDV0447050.1"/>
    </source>
</evidence>
<name>A0AAE4MJM6_9EURY</name>
<dbReference type="Proteomes" id="UP001271789">
    <property type="component" value="Unassembled WGS sequence"/>
</dbReference>
<protein>
    <recommendedName>
        <fullName evidence="3">SIR2-like domain-containing protein</fullName>
    </recommendedName>
</protein>
<proteinExistence type="predicted"/>
<gene>
    <name evidence="1" type="ORF">MsAg5_09220</name>
</gene>
<reference evidence="1" key="1">
    <citation type="submission" date="2023-06" db="EMBL/GenBank/DDBJ databases">
        <title>Genome sequence of Methanosarcinaceae archaeon Ag5.</title>
        <authorList>
            <person name="Protasov E."/>
            <person name="Platt K."/>
            <person name="Poehlein A."/>
            <person name="Daniel R."/>
            <person name="Brune A."/>
        </authorList>
    </citation>
    <scope>NUCLEOTIDE SEQUENCE</scope>
    <source>
        <strain evidence="1">Ag5</strain>
    </source>
</reference>